<evidence type="ECO:0000313" key="4">
    <source>
        <dbReference type="Proteomes" id="UP000269015"/>
    </source>
</evidence>
<dbReference type="InterPro" id="IPR006827">
    <property type="entry name" value="Lant_deHydtase_N"/>
</dbReference>
<sequence>MLMKNKLKILNTVFCRNSLYTLNDLLKIPRHEDELNKFMSHLYTDTIFKDALFLASPELFYRWKSAIESDLSNNASDPNRSKDSRKLALSILKYYIRICSRATPFGLFSSYSIIEWEKDVSTTEQSESFIPFYSIDLNIVFKILRKINNNSNIIKQQDYVINNTLYSVGKDYRYVEVTHSNEDSRDYILNSFERNEVLDLIINETQTPTSFTDLVSLLLENVDSIEIQQAEEYLFSLIESQLLIGEFQLYLNHETPPLNQIINLFEKKEVLLYDPEINSLYKKIKKISDSLSTLEKKEIGGNLKYYEEIFSILDELDITYNKKFVINCNLKDIATVPSIPEKIQKNIREAIEILSVLTSIKQQTHPMLDEFKEKFTERYGENFMPLNIALDNEIGIGYSTNSNNAIQSDLVKKIQVNMEDPENQQIEHSLKIKKIWNNILAKAKYKGLSEIDLSHEEFLSLINDEKKDNIIHLPDSLHAMISVVDDNKILIKGIGGVSALNLIGRFTCFDPEAAALASEIIRAESQNNVNTISAEFDYIPDNRSSNLLVRNIKREYTLGYISKDNMVSHIDLDDIYVGVRYGKIILWSRIHKCMIKLYNSHAHNFHINSMPIYHFLCDLQCQDITEYLHINFDQLIFSYNNHFPRISWKNLILSPSTWKITTSELKYLFPQKKNEDLLSYFTTIKSYYNIPRYVYLKDAGDNQLLIDTENEILLEILCDAINEKESIILVEVLYNLNNKEIHDNEYIFPIINEKNNGSLQVFSPKKSLKRKFIPTNEWVFFKIYLGVETANKLLATVLPSLIETLKKKNLIEKWFFIRYYDPNFHIRLRFQYDNSKTKLSDILSIVNQKLKYYSDTHYISKIDISTYEREIERYGYHLMANAESFFTMDSEIILELLKRIKAENISDERLKYFIVIKYIDHYLNFLQLSLDTKISLFGILYNAFQTEFQASKKTRKDIDSIYRQDFEYLSEFLHSRNEYDELIENTISRFAPDIKKFTGRGEIITSFIHMTINRFAKLEPRKNELLLYGVLEKHYRAMNGKLNLKV</sequence>
<dbReference type="EMBL" id="CP033930">
    <property type="protein sequence ID" value="AZB19321.1"/>
    <property type="molecule type" value="Genomic_DNA"/>
</dbReference>
<dbReference type="Pfam" id="PF04738">
    <property type="entry name" value="Lant_dehydr_N"/>
    <property type="match status" value="1"/>
</dbReference>
<feature type="domain" description="Thiopeptide-type bacteriocin biosynthesis" evidence="2">
    <location>
        <begin position="778"/>
        <end position="1035"/>
    </location>
</feature>
<feature type="domain" description="Lantibiotic dehydratase N-terminal" evidence="1">
    <location>
        <begin position="45"/>
        <end position="717"/>
    </location>
</feature>
<protein>
    <recommendedName>
        <fullName evidence="5">Thiopeptide-type bacteriocin biosynthesis domain</fullName>
    </recommendedName>
</protein>
<evidence type="ECO:0000259" key="2">
    <source>
        <dbReference type="Pfam" id="PF14028"/>
    </source>
</evidence>
<dbReference type="NCBIfam" id="TIGR03891">
    <property type="entry name" value="thiopep_ocin"/>
    <property type="match status" value="1"/>
</dbReference>
<dbReference type="KEGG" id="cio:CEQ15_20025"/>
<dbReference type="InterPro" id="IPR023809">
    <property type="entry name" value="Thiopep_bacteriocin_synth_dom"/>
</dbReference>
<dbReference type="Proteomes" id="UP000269015">
    <property type="component" value="Chromosome"/>
</dbReference>
<evidence type="ECO:0008006" key="5">
    <source>
        <dbReference type="Google" id="ProtNLM"/>
    </source>
</evidence>
<reference evidence="3 4" key="1">
    <citation type="submission" date="2018-11" db="EMBL/GenBank/DDBJ databases">
        <title>Proposal to divide the Flavobacteriaceae and reorganize its genera based on Amino Acid Identity values calculated from whole genome sequences.</title>
        <authorList>
            <person name="Nicholson A.C."/>
            <person name="Gulvik C.A."/>
            <person name="Whitney A.M."/>
            <person name="Humrighouse B.W."/>
            <person name="Bell M."/>
            <person name="Holmes B."/>
            <person name="Steigerwalt A.G."/>
            <person name="Villarma A."/>
            <person name="Sheth M."/>
            <person name="Batra D."/>
            <person name="Pryor J."/>
            <person name="Bernardet J.-F."/>
            <person name="Hugo C."/>
            <person name="Kampfer P."/>
            <person name="Newman J."/>
            <person name="McQuiston J.R."/>
        </authorList>
    </citation>
    <scope>NUCLEOTIDE SEQUENCE [LARGE SCALE GENOMIC DNA]</scope>
    <source>
        <strain evidence="3 4">H5559</strain>
    </source>
</reference>
<dbReference type="Pfam" id="PF14028">
    <property type="entry name" value="Lant_dehydr_C"/>
    <property type="match status" value="1"/>
</dbReference>
<evidence type="ECO:0000313" key="3">
    <source>
        <dbReference type="EMBL" id="AZB19321.1"/>
    </source>
</evidence>
<gene>
    <name evidence="3" type="ORF">EG352_16810</name>
</gene>
<name>A0AAD0YYP8_CHRID</name>
<accession>A0AAD0YYP8</accession>
<evidence type="ECO:0000259" key="1">
    <source>
        <dbReference type="Pfam" id="PF04738"/>
    </source>
</evidence>
<proteinExistence type="predicted"/>
<organism evidence="3 4">
    <name type="scientific">Chryseobacterium indologenes</name>
    <name type="common">Flavobacterium indologenes</name>
    <dbReference type="NCBI Taxonomy" id="253"/>
    <lineage>
        <taxon>Bacteria</taxon>
        <taxon>Pseudomonadati</taxon>
        <taxon>Bacteroidota</taxon>
        <taxon>Flavobacteriia</taxon>
        <taxon>Flavobacteriales</taxon>
        <taxon>Weeksellaceae</taxon>
        <taxon>Chryseobacterium group</taxon>
        <taxon>Chryseobacterium</taxon>
    </lineage>
</organism>
<dbReference type="AlphaFoldDB" id="A0AAD0YYP8"/>